<accession>A0ABS7JLD9</accession>
<dbReference type="RefSeq" id="WP_221531634.1">
    <property type="nucleotide sequence ID" value="NZ_JAIGYP010000002.1"/>
</dbReference>
<evidence type="ECO:0000313" key="2">
    <source>
        <dbReference type="EMBL" id="MBX7490181.1"/>
    </source>
</evidence>
<keyword evidence="1" id="KW-0812">Transmembrane</keyword>
<evidence type="ECO:0008006" key="4">
    <source>
        <dbReference type="Google" id="ProtNLM"/>
    </source>
</evidence>
<name>A0ABS7JLD9_9HELI</name>
<proteinExistence type="predicted"/>
<dbReference type="Proteomes" id="UP000700059">
    <property type="component" value="Unassembled WGS sequence"/>
</dbReference>
<keyword evidence="3" id="KW-1185">Reference proteome</keyword>
<keyword evidence="1" id="KW-0472">Membrane</keyword>
<organism evidence="2 3">
    <name type="scientific">Helicobacter turcicus</name>
    <dbReference type="NCBI Taxonomy" id="2867412"/>
    <lineage>
        <taxon>Bacteria</taxon>
        <taxon>Pseudomonadati</taxon>
        <taxon>Campylobacterota</taxon>
        <taxon>Epsilonproteobacteria</taxon>
        <taxon>Campylobacterales</taxon>
        <taxon>Helicobacteraceae</taxon>
        <taxon>Helicobacter</taxon>
    </lineage>
</organism>
<evidence type="ECO:0000256" key="1">
    <source>
        <dbReference type="SAM" id="Phobius"/>
    </source>
</evidence>
<comment type="caution">
    <text evidence="2">The sequence shown here is derived from an EMBL/GenBank/DDBJ whole genome shotgun (WGS) entry which is preliminary data.</text>
</comment>
<gene>
    <name evidence="2" type="ORF">K4G57_01635</name>
</gene>
<protein>
    <recommendedName>
        <fullName evidence="4">Periplasmic protein</fullName>
    </recommendedName>
</protein>
<dbReference type="EMBL" id="JAIGYQ010000002">
    <property type="protein sequence ID" value="MBX7490181.1"/>
    <property type="molecule type" value="Genomic_DNA"/>
</dbReference>
<reference evidence="2 3" key="1">
    <citation type="submission" date="2021-08" db="EMBL/GenBank/DDBJ databases">
        <title>Helicobacter spp. isolated from feces of Anatolian Ground Squirrel (Spermophilus xanthoprymnus) in Turkey.</title>
        <authorList>
            <person name="Aydin F."/>
            <person name="Abay S."/>
            <person name="Kayman T."/>
            <person name="Karakaya E."/>
            <person name="Saticioglu I.B."/>
        </authorList>
    </citation>
    <scope>NUCLEOTIDE SEQUENCE [LARGE SCALE GENOMIC DNA]</scope>
    <source>
        <strain evidence="2 3">Faydin-H70</strain>
    </source>
</reference>
<keyword evidence="1" id="KW-1133">Transmembrane helix</keyword>
<evidence type="ECO:0000313" key="3">
    <source>
        <dbReference type="Proteomes" id="UP000700059"/>
    </source>
</evidence>
<feature type="transmembrane region" description="Helical" evidence="1">
    <location>
        <begin position="6"/>
        <end position="31"/>
    </location>
</feature>
<sequence length="149" mass="17770">MYNLTFHLFVFLFISFLMFPFFLLTMVFIVYERIQAYLEELRGREQQFKNIDYLISIFEDEKSDSSLLEEALNAFNEHFMHFGNTSKDSKEYQSCIDFITAFSKCVNMDIDSVVRYREIFVDANPNYKKEIETVIGSALKNREERKGKK</sequence>